<dbReference type="PANTHER" id="PTHR37809:SF1">
    <property type="entry name" value="RIBOSOMAL PROTEIN S12 METHYLTHIOTRANSFERASE ACCESSORY FACTOR YCAO"/>
    <property type="match status" value="1"/>
</dbReference>
<dbReference type="Gene3D" id="3.30.160.660">
    <property type="match status" value="1"/>
</dbReference>
<dbReference type="Pfam" id="PF02624">
    <property type="entry name" value="YcaO"/>
    <property type="match status" value="1"/>
</dbReference>
<dbReference type="NCBIfam" id="TIGR00702">
    <property type="entry name" value="YcaO-type kinase domain"/>
    <property type="match status" value="1"/>
</dbReference>
<accession>A0ABV5P3B9</accession>
<dbReference type="Gene3D" id="3.30.1330.230">
    <property type="match status" value="1"/>
</dbReference>
<name>A0ABV5P3B9_9ACTN</name>
<feature type="domain" description="YcaO" evidence="1">
    <location>
        <begin position="67"/>
        <end position="367"/>
    </location>
</feature>
<evidence type="ECO:0000313" key="2">
    <source>
        <dbReference type="EMBL" id="MFB9477073.1"/>
    </source>
</evidence>
<dbReference type="EMBL" id="JBHMCF010000059">
    <property type="protein sequence ID" value="MFB9477073.1"/>
    <property type="molecule type" value="Genomic_DNA"/>
</dbReference>
<proteinExistence type="predicted"/>
<dbReference type="PANTHER" id="PTHR37809">
    <property type="entry name" value="RIBOSOMAL PROTEIN S12 METHYLTHIOTRANSFERASE ACCESSORY FACTOR YCAO"/>
    <property type="match status" value="1"/>
</dbReference>
<organism evidence="2 3">
    <name type="scientific">Nonomuraea salmonea</name>
    <dbReference type="NCBI Taxonomy" id="46181"/>
    <lineage>
        <taxon>Bacteria</taxon>
        <taxon>Bacillati</taxon>
        <taxon>Actinomycetota</taxon>
        <taxon>Actinomycetes</taxon>
        <taxon>Streptosporangiales</taxon>
        <taxon>Streptosporangiaceae</taxon>
        <taxon>Nonomuraea</taxon>
    </lineage>
</organism>
<gene>
    <name evidence="2" type="ORF">ACFFR3_46925</name>
</gene>
<keyword evidence="3" id="KW-1185">Reference proteome</keyword>
<reference evidence="2 3" key="1">
    <citation type="submission" date="2024-09" db="EMBL/GenBank/DDBJ databases">
        <authorList>
            <person name="Sun Q."/>
            <person name="Mori K."/>
        </authorList>
    </citation>
    <scope>NUCLEOTIDE SEQUENCE [LARGE SCALE GENOMIC DNA]</scope>
    <source>
        <strain evidence="2 3">JCM 3324</strain>
    </source>
</reference>
<protein>
    <submittedName>
        <fullName evidence="2">YcaO-like family protein</fullName>
    </submittedName>
</protein>
<evidence type="ECO:0000259" key="1">
    <source>
        <dbReference type="PROSITE" id="PS51664"/>
    </source>
</evidence>
<dbReference type="InterPro" id="IPR003776">
    <property type="entry name" value="YcaO-like_dom"/>
</dbReference>
<evidence type="ECO:0000313" key="3">
    <source>
        <dbReference type="Proteomes" id="UP001589568"/>
    </source>
</evidence>
<sequence>MLISDAKVRLPGTDRARDPAATLTMARRAARAVGVTRVADITRLDTVGIPTFQAIRPASRTLAVSQGKGVTPDLARLSAIMESIELWHVEQSLPPDVTAPPRECRLGYDVHALVPATPSLLHDGLPLDWLAGTSLEDGSPTLVPRDAVALTLERGTGWSPPLFLASSNGLASGNTRTEAILHALYEVIERDAVTAAGPTGGVRVDPGTSGSPIVDELCATLARARVRLEVRHLPSPTGLPCFLARISCDDYPPAFFGFGCHLSSEIALTRAITEAAQARLAYVSGARDDLRADFHDGVTRRESSEPSHDVPLMRAHDTLADDLEDAVERSAAAFGHPPLVVDLTREEIGVPVVKVVAPGARVSPEVL</sequence>
<dbReference type="Proteomes" id="UP001589568">
    <property type="component" value="Unassembled WGS sequence"/>
</dbReference>
<dbReference type="RefSeq" id="WP_364385712.1">
    <property type="nucleotide sequence ID" value="NZ_JBHMCF010000059.1"/>
</dbReference>
<dbReference type="PROSITE" id="PS51664">
    <property type="entry name" value="YCAO"/>
    <property type="match status" value="1"/>
</dbReference>
<dbReference type="Gene3D" id="3.30.40.250">
    <property type="match status" value="1"/>
</dbReference>
<comment type="caution">
    <text evidence="2">The sequence shown here is derived from an EMBL/GenBank/DDBJ whole genome shotgun (WGS) entry which is preliminary data.</text>
</comment>